<accession>A0AAV7VL16</accession>
<evidence type="ECO:0000313" key="3">
    <source>
        <dbReference type="Proteomes" id="UP001066276"/>
    </source>
</evidence>
<keyword evidence="1" id="KW-1133">Transmembrane helix</keyword>
<comment type="caution">
    <text evidence="2">The sequence shown here is derived from an EMBL/GenBank/DDBJ whole genome shotgun (WGS) entry which is preliminary data.</text>
</comment>
<dbReference type="AlphaFoldDB" id="A0AAV7VL16"/>
<protein>
    <submittedName>
        <fullName evidence="2">Uncharacterized protein</fullName>
    </submittedName>
</protein>
<gene>
    <name evidence="2" type="ORF">NDU88_005271</name>
</gene>
<keyword evidence="1" id="KW-0472">Membrane</keyword>
<sequence length="199" mass="21823">MKVRWSSTLCSPFYQPASKPVVLLSKTGLSETPQGSAGSVRVSKGSKGRINLLCAVVLGSRVSSTWIPKWASVSTQQYQYGGRQVRGRSYDARSVLGPLGLRVGFTGLMHLSWVVLARQAGKQESFWLAFGSQLFNFNSAPASARSQGQDPGWPDPWKKTPDCPLLLLRSIVLLLCAWLLSFSTRPCCFSRKLCPLSAR</sequence>
<evidence type="ECO:0000256" key="1">
    <source>
        <dbReference type="SAM" id="Phobius"/>
    </source>
</evidence>
<organism evidence="2 3">
    <name type="scientific">Pleurodeles waltl</name>
    <name type="common">Iberian ribbed newt</name>
    <dbReference type="NCBI Taxonomy" id="8319"/>
    <lineage>
        <taxon>Eukaryota</taxon>
        <taxon>Metazoa</taxon>
        <taxon>Chordata</taxon>
        <taxon>Craniata</taxon>
        <taxon>Vertebrata</taxon>
        <taxon>Euteleostomi</taxon>
        <taxon>Amphibia</taxon>
        <taxon>Batrachia</taxon>
        <taxon>Caudata</taxon>
        <taxon>Salamandroidea</taxon>
        <taxon>Salamandridae</taxon>
        <taxon>Pleurodelinae</taxon>
        <taxon>Pleurodeles</taxon>
    </lineage>
</organism>
<feature type="transmembrane region" description="Helical" evidence="1">
    <location>
        <begin position="166"/>
        <end position="184"/>
    </location>
</feature>
<dbReference type="Proteomes" id="UP001066276">
    <property type="component" value="Chromosome 2_1"/>
</dbReference>
<reference evidence="2" key="1">
    <citation type="journal article" date="2022" name="bioRxiv">
        <title>Sequencing and chromosome-scale assembly of the giantPleurodeles waltlgenome.</title>
        <authorList>
            <person name="Brown T."/>
            <person name="Elewa A."/>
            <person name="Iarovenko S."/>
            <person name="Subramanian E."/>
            <person name="Araus A.J."/>
            <person name="Petzold A."/>
            <person name="Susuki M."/>
            <person name="Suzuki K.-i.T."/>
            <person name="Hayashi T."/>
            <person name="Toyoda A."/>
            <person name="Oliveira C."/>
            <person name="Osipova E."/>
            <person name="Leigh N.D."/>
            <person name="Simon A."/>
            <person name="Yun M.H."/>
        </authorList>
    </citation>
    <scope>NUCLEOTIDE SEQUENCE</scope>
    <source>
        <strain evidence="2">20211129_DDA</strain>
        <tissue evidence="2">Liver</tissue>
    </source>
</reference>
<proteinExistence type="predicted"/>
<keyword evidence="3" id="KW-1185">Reference proteome</keyword>
<evidence type="ECO:0000313" key="2">
    <source>
        <dbReference type="EMBL" id="KAJ1201462.1"/>
    </source>
</evidence>
<keyword evidence="1" id="KW-0812">Transmembrane</keyword>
<name>A0AAV7VL16_PLEWA</name>
<dbReference type="EMBL" id="JANPWB010000003">
    <property type="protein sequence ID" value="KAJ1201462.1"/>
    <property type="molecule type" value="Genomic_DNA"/>
</dbReference>